<dbReference type="RefSeq" id="WP_272131777.1">
    <property type="nucleotide sequence ID" value="NZ_JAQLOI010000001.1"/>
</dbReference>
<dbReference type="Pfam" id="PF10980">
    <property type="entry name" value="DUF2787"/>
    <property type="match status" value="1"/>
</dbReference>
<dbReference type="PANTHER" id="PTHR38978:SF2">
    <property type="entry name" value="DUF2787 DOMAIN-CONTAINING PROTEIN"/>
    <property type="match status" value="1"/>
</dbReference>
<evidence type="ECO:0000313" key="1">
    <source>
        <dbReference type="EMBL" id="MDB1122238.1"/>
    </source>
</evidence>
<organism evidence="1 2">
    <name type="scientific">Vibrio algarum</name>
    <dbReference type="NCBI Taxonomy" id="3020714"/>
    <lineage>
        <taxon>Bacteria</taxon>
        <taxon>Pseudomonadati</taxon>
        <taxon>Pseudomonadota</taxon>
        <taxon>Gammaproteobacteria</taxon>
        <taxon>Vibrionales</taxon>
        <taxon>Vibrionaceae</taxon>
        <taxon>Vibrio</taxon>
    </lineage>
</organism>
<proteinExistence type="predicted"/>
<dbReference type="InterPro" id="IPR021248">
    <property type="entry name" value="DUF2787"/>
</dbReference>
<sequence length="145" mass="16906">MSSTVFKQGCTEPSQQLINHLQRLTSNVDVPSNAKRIAINFRRSEYYQSRKGYHPVEVQQERSIEGWSIVFIVSFAYPDDKATTMEEELYFNFLRGWFYQPDIERCDLHQPQVTELYISWEQTLLIQITAHSFDTVTATLVSTSS</sequence>
<comment type="caution">
    <text evidence="1">The sequence shown here is derived from an EMBL/GenBank/DDBJ whole genome shotgun (WGS) entry which is preliminary data.</text>
</comment>
<dbReference type="EMBL" id="JAQLOI010000001">
    <property type="protein sequence ID" value="MDB1122238.1"/>
    <property type="molecule type" value="Genomic_DNA"/>
</dbReference>
<dbReference type="Proteomes" id="UP001210678">
    <property type="component" value="Unassembled WGS sequence"/>
</dbReference>
<name>A0ABT4YL77_9VIBR</name>
<dbReference type="PANTHER" id="PTHR38978">
    <property type="entry name" value="DUF2787 DOMAIN-CONTAINING PROTEIN"/>
    <property type="match status" value="1"/>
</dbReference>
<protein>
    <submittedName>
        <fullName evidence="1">DUF2787 family protein</fullName>
    </submittedName>
</protein>
<dbReference type="Gene3D" id="3.10.450.430">
    <property type="entry name" value="Protein of unknown function DUF2787"/>
    <property type="match status" value="1"/>
</dbReference>
<keyword evidence="2" id="KW-1185">Reference proteome</keyword>
<reference evidence="1 2" key="1">
    <citation type="submission" date="2023-01" db="EMBL/GenBank/DDBJ databases">
        <title>Vibrio sp. KJ40-1 sp.nov, isolated from marine algae.</title>
        <authorList>
            <person name="Butt M."/>
            <person name="Kim J.M.J."/>
            <person name="Jeon C.O.C."/>
        </authorList>
    </citation>
    <scope>NUCLEOTIDE SEQUENCE [LARGE SCALE GENOMIC DNA]</scope>
    <source>
        <strain evidence="1 2">KJ40-1</strain>
    </source>
</reference>
<evidence type="ECO:0000313" key="2">
    <source>
        <dbReference type="Proteomes" id="UP001210678"/>
    </source>
</evidence>
<gene>
    <name evidence="1" type="ORF">PGX00_00105</name>
</gene>
<accession>A0ABT4YL77</accession>